<evidence type="ECO:0000313" key="1">
    <source>
        <dbReference type="EMBL" id="OIJ16080.1"/>
    </source>
</evidence>
<sequence>MNVFINGEKKELHLENVAEVVEHFNLDENLVVTEVDGNIINVEQRRDTKLYEDMKIEIVQFVGGG</sequence>
<dbReference type="CDD" id="cd00565">
    <property type="entry name" value="Ubl_ThiS"/>
    <property type="match status" value="1"/>
</dbReference>
<dbReference type="RefSeq" id="WP_071312005.1">
    <property type="nucleotide sequence ID" value="NZ_MLQQ01000001.1"/>
</dbReference>
<dbReference type="EMBL" id="MLQQ01000001">
    <property type="protein sequence ID" value="OIJ16080.1"/>
    <property type="molecule type" value="Genomic_DNA"/>
</dbReference>
<dbReference type="InterPro" id="IPR016155">
    <property type="entry name" value="Mopterin_synth/thiamin_S_b"/>
</dbReference>
<dbReference type="OrthoDB" id="9798559at2"/>
<dbReference type="InterPro" id="IPR012675">
    <property type="entry name" value="Beta-grasp_dom_sf"/>
</dbReference>
<dbReference type="SUPFAM" id="SSF54285">
    <property type="entry name" value="MoaD/ThiS"/>
    <property type="match status" value="1"/>
</dbReference>
<dbReference type="Proteomes" id="UP000180098">
    <property type="component" value="Unassembled WGS sequence"/>
</dbReference>
<organism evidence="1 2">
    <name type="scientific">Anaerobacillus arseniciselenatis</name>
    <dbReference type="NCBI Taxonomy" id="85682"/>
    <lineage>
        <taxon>Bacteria</taxon>
        <taxon>Bacillati</taxon>
        <taxon>Bacillota</taxon>
        <taxon>Bacilli</taxon>
        <taxon>Bacillales</taxon>
        <taxon>Bacillaceae</taxon>
        <taxon>Anaerobacillus</taxon>
    </lineage>
</organism>
<reference evidence="1 2" key="1">
    <citation type="submission" date="2016-10" db="EMBL/GenBank/DDBJ databases">
        <title>Draft genome sequences of four alkaliphilic bacteria belonging to the Anaerobacillus genus.</title>
        <authorList>
            <person name="Bassil N.M."/>
            <person name="Lloyd J.R."/>
        </authorList>
    </citation>
    <scope>NUCLEOTIDE SEQUENCE [LARGE SCALE GENOMIC DNA]</scope>
    <source>
        <strain evidence="1 2">DSM 15340</strain>
    </source>
</reference>
<dbReference type="AlphaFoldDB" id="A0A1S2LV53"/>
<gene>
    <name evidence="1" type="ORF">BKP35_03620</name>
</gene>
<protein>
    <submittedName>
        <fullName evidence="1">Thiamine biosynthesis protein ThiS</fullName>
    </submittedName>
</protein>
<keyword evidence="2" id="KW-1185">Reference proteome</keyword>
<accession>A0A1S2LV53</accession>
<dbReference type="InterPro" id="IPR003749">
    <property type="entry name" value="ThiS/MoaD-like"/>
</dbReference>
<proteinExistence type="predicted"/>
<evidence type="ECO:0000313" key="2">
    <source>
        <dbReference type="Proteomes" id="UP000180098"/>
    </source>
</evidence>
<comment type="caution">
    <text evidence="1">The sequence shown here is derived from an EMBL/GenBank/DDBJ whole genome shotgun (WGS) entry which is preliminary data.</text>
</comment>
<name>A0A1S2LV53_9BACI</name>
<dbReference type="NCBIfam" id="TIGR01683">
    <property type="entry name" value="thiS"/>
    <property type="match status" value="1"/>
</dbReference>
<dbReference type="InterPro" id="IPR010035">
    <property type="entry name" value="Thi_S"/>
</dbReference>
<dbReference type="Gene3D" id="3.10.20.30">
    <property type="match status" value="1"/>
</dbReference>
<dbReference type="Pfam" id="PF02597">
    <property type="entry name" value="ThiS"/>
    <property type="match status" value="1"/>
</dbReference>